<protein>
    <submittedName>
        <fullName evidence="3">Reverse transcriptase domain-containing protein</fullName>
    </submittedName>
</protein>
<reference evidence="3" key="1">
    <citation type="submission" date="2016-06" db="UniProtKB">
        <authorList>
            <consortium name="WormBaseParasite"/>
        </authorList>
    </citation>
    <scope>IDENTIFICATION</scope>
</reference>
<reference evidence="1 2" key="2">
    <citation type="submission" date="2018-11" db="EMBL/GenBank/DDBJ databases">
        <authorList>
            <consortium name="Pathogen Informatics"/>
        </authorList>
    </citation>
    <scope>NUCLEOTIDE SEQUENCE [LARGE SCALE GENOMIC DNA]</scope>
    <source>
        <strain evidence="1 2">Egypt</strain>
    </source>
</reference>
<evidence type="ECO:0000313" key="3">
    <source>
        <dbReference type="WBParaSite" id="ECPE_0001450901-mRNA-1"/>
    </source>
</evidence>
<dbReference type="Proteomes" id="UP000272942">
    <property type="component" value="Unassembled WGS sequence"/>
</dbReference>
<sequence>MGISLIPIVTKALASAIFRHLTSLREIGEQQAGFRPGRGRIKFLRCRKFLFSLIDLILVCVGSLRSAGSQKTVDVDAPRSSAPSIEARSMCLTQCNQPTGWECDSDRRSPSHHISPSLKSIVLVELRHTYDGDLARLAYVPFCRLAGGCYIDKNLYNTEWIHSLIGHKPNFAQDAPVSSSLPSANSAFTPRVMRNAVNICDNHSMLDFNTSSAVSMSFDDNAREKLNLVSHNLGHFFFNLISSFYITIR</sequence>
<dbReference type="EMBL" id="UZAN01057643">
    <property type="protein sequence ID" value="VDP91740.1"/>
    <property type="molecule type" value="Genomic_DNA"/>
</dbReference>
<proteinExistence type="predicted"/>
<gene>
    <name evidence="1" type="ORF">ECPE_LOCUS14468</name>
</gene>
<evidence type="ECO:0000313" key="1">
    <source>
        <dbReference type="EMBL" id="VDP91740.1"/>
    </source>
</evidence>
<keyword evidence="2" id="KW-1185">Reference proteome</keyword>
<name>A0A183B5I4_9TREM</name>
<accession>A0A183B5I4</accession>
<organism evidence="3">
    <name type="scientific">Echinostoma caproni</name>
    <dbReference type="NCBI Taxonomy" id="27848"/>
    <lineage>
        <taxon>Eukaryota</taxon>
        <taxon>Metazoa</taxon>
        <taxon>Spiralia</taxon>
        <taxon>Lophotrochozoa</taxon>
        <taxon>Platyhelminthes</taxon>
        <taxon>Trematoda</taxon>
        <taxon>Digenea</taxon>
        <taxon>Plagiorchiida</taxon>
        <taxon>Echinostomata</taxon>
        <taxon>Echinostomatoidea</taxon>
        <taxon>Echinostomatidae</taxon>
        <taxon>Echinostoma</taxon>
    </lineage>
</organism>
<evidence type="ECO:0000313" key="2">
    <source>
        <dbReference type="Proteomes" id="UP000272942"/>
    </source>
</evidence>
<dbReference type="AlphaFoldDB" id="A0A183B5I4"/>
<dbReference type="WBParaSite" id="ECPE_0001450901-mRNA-1">
    <property type="protein sequence ID" value="ECPE_0001450901-mRNA-1"/>
    <property type="gene ID" value="ECPE_0001450901"/>
</dbReference>